<comment type="caution">
    <text evidence="1">The sequence shown here is derived from an EMBL/GenBank/DDBJ whole genome shotgun (WGS) entry which is preliminary data.</text>
</comment>
<dbReference type="AlphaFoldDB" id="A0A3D9HKY0"/>
<dbReference type="Proteomes" id="UP000256629">
    <property type="component" value="Unassembled WGS sequence"/>
</dbReference>
<proteinExistence type="predicted"/>
<evidence type="ECO:0000313" key="2">
    <source>
        <dbReference type="Proteomes" id="UP000256629"/>
    </source>
</evidence>
<protein>
    <submittedName>
        <fullName evidence="1">Uncharacterized protein</fullName>
    </submittedName>
</protein>
<evidence type="ECO:0000313" key="1">
    <source>
        <dbReference type="EMBL" id="RED50162.1"/>
    </source>
</evidence>
<name>A0A3D9HKY0_9FLAO</name>
<accession>A0A3D9HKY0</accession>
<dbReference type="EMBL" id="QRDX01000001">
    <property type="protein sequence ID" value="RED50162.1"/>
    <property type="molecule type" value="Genomic_DNA"/>
</dbReference>
<organism evidence="1 2">
    <name type="scientific">Seonamhaeicola aphaedonensis</name>
    <dbReference type="NCBI Taxonomy" id="1461338"/>
    <lineage>
        <taxon>Bacteria</taxon>
        <taxon>Pseudomonadati</taxon>
        <taxon>Bacteroidota</taxon>
        <taxon>Flavobacteriia</taxon>
        <taxon>Flavobacteriales</taxon>
        <taxon>Flavobacteriaceae</taxon>
    </lineage>
</organism>
<reference evidence="1 2" key="1">
    <citation type="submission" date="2018-07" db="EMBL/GenBank/DDBJ databases">
        <title>Genomic Encyclopedia of Type Strains, Phase III (KMG-III): the genomes of soil and plant-associated and newly described type strains.</title>
        <authorList>
            <person name="Whitman W."/>
        </authorList>
    </citation>
    <scope>NUCLEOTIDE SEQUENCE [LARGE SCALE GENOMIC DNA]</scope>
    <source>
        <strain evidence="1 2">CECT 8487</strain>
    </source>
</reference>
<keyword evidence="2" id="KW-1185">Reference proteome</keyword>
<sequence>MLMTMIKEDKEKYTDILEDSITYLENHNFENIKADLEGYETPKSFTKAGSNISITPDVVATKEGRTYYFDISLKSEKPKLLKSKWLFLNTLSNLKSRRFKLITTRGHIQFSKEMLQDINLGDKKLIRI</sequence>
<gene>
    <name evidence="1" type="ORF">DFQ02_101185</name>
</gene>